<dbReference type="SUPFAM" id="SSF52283">
    <property type="entry name" value="Formate/glycerate dehydrogenase catalytic domain-like"/>
    <property type="match status" value="1"/>
</dbReference>
<proteinExistence type="inferred from homology"/>
<dbReference type="InterPro" id="IPR006140">
    <property type="entry name" value="D-isomer_DH_NAD-bd"/>
</dbReference>
<dbReference type="EMBL" id="JACHFD010000008">
    <property type="protein sequence ID" value="MBB5351785.1"/>
    <property type="molecule type" value="Genomic_DNA"/>
</dbReference>
<evidence type="ECO:0000259" key="11">
    <source>
        <dbReference type="PROSITE" id="PS51671"/>
    </source>
</evidence>
<dbReference type="InterPro" id="IPR029009">
    <property type="entry name" value="ASB_dom_sf"/>
</dbReference>
<dbReference type="SUPFAM" id="SSF143548">
    <property type="entry name" value="Serine metabolism enzymes domain"/>
    <property type="match status" value="1"/>
</dbReference>
<dbReference type="SUPFAM" id="SSF51735">
    <property type="entry name" value="NAD(P)-binding Rossmann-fold domains"/>
    <property type="match status" value="1"/>
</dbReference>
<keyword evidence="9" id="KW-0028">Amino-acid biosynthesis</keyword>
<keyword evidence="9" id="KW-0718">Serine biosynthesis</keyword>
<evidence type="ECO:0000256" key="1">
    <source>
        <dbReference type="ARBA" id="ARBA00003800"/>
    </source>
</evidence>
<dbReference type="InterPro" id="IPR006236">
    <property type="entry name" value="PGDH"/>
</dbReference>
<dbReference type="AlphaFoldDB" id="A0A840V1B9"/>
<evidence type="ECO:0000256" key="10">
    <source>
        <dbReference type="SAM" id="MobiDB-lite"/>
    </source>
</evidence>
<evidence type="ECO:0000256" key="9">
    <source>
        <dbReference type="RuleBase" id="RU363003"/>
    </source>
</evidence>
<comment type="catalytic activity">
    <reaction evidence="7">
        <text>(R)-2-hydroxyglutarate + NAD(+) = 2-oxoglutarate + NADH + H(+)</text>
        <dbReference type="Rhea" id="RHEA:49612"/>
        <dbReference type="ChEBI" id="CHEBI:15378"/>
        <dbReference type="ChEBI" id="CHEBI:15801"/>
        <dbReference type="ChEBI" id="CHEBI:16810"/>
        <dbReference type="ChEBI" id="CHEBI:57540"/>
        <dbReference type="ChEBI" id="CHEBI:57945"/>
        <dbReference type="EC" id="1.1.1.399"/>
    </reaction>
</comment>
<dbReference type="PROSITE" id="PS00065">
    <property type="entry name" value="D_2_HYDROXYACID_DH_1"/>
    <property type="match status" value="1"/>
</dbReference>
<organism evidence="12 13">
    <name type="scientific">Haloferula luteola</name>
    <dbReference type="NCBI Taxonomy" id="595692"/>
    <lineage>
        <taxon>Bacteria</taxon>
        <taxon>Pseudomonadati</taxon>
        <taxon>Verrucomicrobiota</taxon>
        <taxon>Verrucomicrobiia</taxon>
        <taxon>Verrucomicrobiales</taxon>
        <taxon>Verrucomicrobiaceae</taxon>
        <taxon>Haloferula</taxon>
    </lineage>
</organism>
<dbReference type="RefSeq" id="WP_246418016.1">
    <property type="nucleotide sequence ID" value="NZ_JACHFD010000008.1"/>
</dbReference>
<dbReference type="Pfam" id="PF01842">
    <property type="entry name" value="ACT"/>
    <property type="match status" value="1"/>
</dbReference>
<dbReference type="FunFam" id="3.40.50.720:FF:000021">
    <property type="entry name" value="D-3-phosphoglycerate dehydrogenase"/>
    <property type="match status" value="1"/>
</dbReference>
<evidence type="ECO:0000256" key="6">
    <source>
        <dbReference type="ARBA" id="ARBA00023027"/>
    </source>
</evidence>
<dbReference type="InterPro" id="IPR045865">
    <property type="entry name" value="ACT-like_dom_sf"/>
</dbReference>
<dbReference type="Gene3D" id="3.30.70.260">
    <property type="match status" value="1"/>
</dbReference>
<evidence type="ECO:0000256" key="7">
    <source>
        <dbReference type="ARBA" id="ARBA00048126"/>
    </source>
</evidence>
<comment type="caution">
    <text evidence="12">The sequence shown here is derived from an EMBL/GenBank/DDBJ whole genome shotgun (WGS) entry which is preliminary data.</text>
</comment>
<comment type="function">
    <text evidence="1">Catalyzes the reversible oxidation of 3-phospho-D-glycerate to 3-phosphonooxypyruvate, the first step of the phosphorylated L-serine biosynthesis pathway. Also catalyzes the reversible oxidation of 2-hydroxyglutarate to 2-oxoglutarate.</text>
</comment>
<dbReference type="PROSITE" id="PS00670">
    <property type="entry name" value="D_2_HYDROXYACID_DH_2"/>
    <property type="match status" value="1"/>
</dbReference>
<feature type="domain" description="ACT" evidence="11">
    <location>
        <begin position="511"/>
        <end position="583"/>
    </location>
</feature>
<dbReference type="InterPro" id="IPR036291">
    <property type="entry name" value="NAD(P)-bd_dom_sf"/>
</dbReference>
<protein>
    <recommendedName>
        <fullName evidence="4 9">D-3-phosphoglycerate dehydrogenase</fullName>
        <ecNumber evidence="9">1.1.1.95</ecNumber>
    </recommendedName>
</protein>
<dbReference type="PANTHER" id="PTHR42938:SF47">
    <property type="entry name" value="HYDROXYPYRUVATE REDUCTASE"/>
    <property type="match status" value="1"/>
</dbReference>
<dbReference type="PROSITE" id="PS51671">
    <property type="entry name" value="ACT"/>
    <property type="match status" value="1"/>
</dbReference>
<keyword evidence="5 9" id="KW-0560">Oxidoreductase</keyword>
<dbReference type="GO" id="GO:0051287">
    <property type="term" value="F:NAD binding"/>
    <property type="evidence" value="ECO:0007669"/>
    <property type="project" value="UniProtKB-UniRule"/>
</dbReference>
<comment type="pathway">
    <text evidence="2 9">Amino-acid biosynthesis; L-serine biosynthesis; L-serine from 3-phospho-D-glycerate: step 1/3.</text>
</comment>
<gene>
    <name evidence="12" type="ORF">HNR46_002024</name>
</gene>
<dbReference type="Proteomes" id="UP000557717">
    <property type="component" value="Unassembled WGS sequence"/>
</dbReference>
<evidence type="ECO:0000256" key="4">
    <source>
        <dbReference type="ARBA" id="ARBA00021582"/>
    </source>
</evidence>
<dbReference type="PROSITE" id="PS00671">
    <property type="entry name" value="D_2_HYDROXYACID_DH_3"/>
    <property type="match status" value="1"/>
</dbReference>
<dbReference type="InterPro" id="IPR029752">
    <property type="entry name" value="D-isomer_DH_CS1"/>
</dbReference>
<dbReference type="Pfam" id="PF02826">
    <property type="entry name" value="2-Hacid_dh_C"/>
    <property type="match status" value="1"/>
</dbReference>
<dbReference type="Gene3D" id="3.40.50.720">
    <property type="entry name" value="NAD(P)-binding Rossmann-like Domain"/>
    <property type="match status" value="2"/>
</dbReference>
<evidence type="ECO:0000256" key="3">
    <source>
        <dbReference type="ARBA" id="ARBA00005854"/>
    </source>
</evidence>
<dbReference type="Pfam" id="PF00389">
    <property type="entry name" value="2-Hacid_dh"/>
    <property type="match status" value="1"/>
</dbReference>
<evidence type="ECO:0000313" key="12">
    <source>
        <dbReference type="EMBL" id="MBB5351785.1"/>
    </source>
</evidence>
<sequence>MQTQDQGGEEEPGDGPVSGIRLLDSRPAAAEILGGTLAYWRADPYERLAMANFRVLVSDPISDKGVEALAAAPGIEVDVHTGLPPEEFLKIIGDYDALVVRSQTKVTAEVLAAATKLKAVGRAGVGVDNIDRQAATDHGVIVMNTPTGNTISTAEHAFTLMLSCARNIGPAHAGVLAGDFKAARKAFQGIELNGKRLAVIGMGRIGSEFAKRAQAFNMEVVAYDPFLTESRARELKVTLAESPDAALNGADVVTLHVPLTESTQHLLNEQRLALMNPGAIVVNCARGGLIDEAALKAAIDSGHIAGCALDVFEVEPPPADHPLFSLGKHVTFTPHLGASTNEAQENVGIEVAIQIRDFLATGEIRNAINMPSLDATALRELGPYLDLAAALGALLAKLGPDNADSLRVSYHGDLAGKDTGLVSRTALYRLLEQSRQDGQVNLVNAPAVAKAMGLDLVESTINAQTEFNDLLVVELRKGDQKFRIAGTIIGRSPRIVEIDRLFVDVPITGHLLIVRNDDRPGIVGAVGTLLGQHGQNIANLSLGRDKSGGNALSVIELDAPADGDLMSAIRAIPGVTLATGVSL</sequence>
<name>A0A840V1B9_9BACT</name>
<dbReference type="Pfam" id="PF19304">
    <property type="entry name" value="PGDH_inter"/>
    <property type="match status" value="1"/>
</dbReference>
<dbReference type="NCBIfam" id="TIGR01327">
    <property type="entry name" value="PGDH"/>
    <property type="match status" value="1"/>
</dbReference>
<accession>A0A840V1B9</accession>
<dbReference type="SUPFAM" id="SSF55021">
    <property type="entry name" value="ACT-like"/>
    <property type="match status" value="1"/>
</dbReference>
<keyword evidence="6 9" id="KW-0520">NAD</keyword>
<reference evidence="12 13" key="1">
    <citation type="submission" date="2020-08" db="EMBL/GenBank/DDBJ databases">
        <title>Genomic Encyclopedia of Type Strains, Phase IV (KMG-IV): sequencing the most valuable type-strain genomes for metagenomic binning, comparative biology and taxonomic classification.</title>
        <authorList>
            <person name="Goeker M."/>
        </authorList>
    </citation>
    <scope>NUCLEOTIDE SEQUENCE [LARGE SCALE GENOMIC DNA]</scope>
    <source>
        <strain evidence="12 13">YC6886</strain>
    </source>
</reference>
<dbReference type="EC" id="1.1.1.95" evidence="9"/>
<evidence type="ECO:0000256" key="8">
    <source>
        <dbReference type="ARBA" id="ARBA00048731"/>
    </source>
</evidence>
<dbReference type="InterPro" id="IPR006139">
    <property type="entry name" value="D-isomer_2_OHA_DH_cat_dom"/>
</dbReference>
<dbReference type="Gene3D" id="3.30.1330.90">
    <property type="entry name" value="D-3-phosphoglycerate dehydrogenase, domain 3"/>
    <property type="match status" value="1"/>
</dbReference>
<feature type="region of interest" description="Disordered" evidence="10">
    <location>
        <begin position="1"/>
        <end position="20"/>
    </location>
</feature>
<dbReference type="InterPro" id="IPR002912">
    <property type="entry name" value="ACT_dom"/>
</dbReference>
<evidence type="ECO:0000313" key="13">
    <source>
        <dbReference type="Proteomes" id="UP000557717"/>
    </source>
</evidence>
<dbReference type="GO" id="GO:0004617">
    <property type="term" value="F:phosphoglycerate dehydrogenase activity"/>
    <property type="evidence" value="ECO:0007669"/>
    <property type="project" value="UniProtKB-UniRule"/>
</dbReference>
<comment type="similarity">
    <text evidence="3 9">Belongs to the D-isomer specific 2-hydroxyacid dehydrogenase family.</text>
</comment>
<dbReference type="GO" id="GO:0006564">
    <property type="term" value="P:L-serine biosynthetic process"/>
    <property type="evidence" value="ECO:0007669"/>
    <property type="project" value="UniProtKB-UniRule"/>
</dbReference>
<dbReference type="InterPro" id="IPR045626">
    <property type="entry name" value="PGDH_ASB_dom"/>
</dbReference>
<dbReference type="InterPro" id="IPR029753">
    <property type="entry name" value="D-isomer_DH_CS"/>
</dbReference>
<dbReference type="UniPathway" id="UPA00135">
    <property type="reaction ID" value="UER00196"/>
</dbReference>
<evidence type="ECO:0000256" key="5">
    <source>
        <dbReference type="ARBA" id="ARBA00023002"/>
    </source>
</evidence>
<dbReference type="CDD" id="cd12173">
    <property type="entry name" value="PGDH_4"/>
    <property type="match status" value="1"/>
</dbReference>
<keyword evidence="13" id="KW-1185">Reference proteome</keyword>
<evidence type="ECO:0000256" key="2">
    <source>
        <dbReference type="ARBA" id="ARBA00005216"/>
    </source>
</evidence>
<dbReference type="PANTHER" id="PTHR42938">
    <property type="entry name" value="FORMATE DEHYDROGENASE 1"/>
    <property type="match status" value="1"/>
</dbReference>
<comment type="catalytic activity">
    <reaction evidence="8 9">
        <text>(2R)-3-phosphoglycerate + NAD(+) = 3-phosphooxypyruvate + NADH + H(+)</text>
        <dbReference type="Rhea" id="RHEA:12641"/>
        <dbReference type="ChEBI" id="CHEBI:15378"/>
        <dbReference type="ChEBI" id="CHEBI:18110"/>
        <dbReference type="ChEBI" id="CHEBI:57540"/>
        <dbReference type="ChEBI" id="CHEBI:57945"/>
        <dbReference type="ChEBI" id="CHEBI:58272"/>
        <dbReference type="EC" id="1.1.1.95"/>
    </reaction>
</comment>
<dbReference type="CDD" id="cd04902">
    <property type="entry name" value="ACT_3PGDH-xct"/>
    <property type="match status" value="1"/>
</dbReference>